<dbReference type="Proteomes" id="UP000078387">
    <property type="component" value="Unassembled WGS sequence"/>
</dbReference>
<dbReference type="InterPro" id="IPR008984">
    <property type="entry name" value="SMAD_FHA_dom_sf"/>
</dbReference>
<evidence type="ECO:0000259" key="6">
    <source>
        <dbReference type="PROSITE" id="PS50011"/>
    </source>
</evidence>
<dbReference type="FunFam" id="3.30.200.20:FF:001040">
    <property type="entry name" value="Protein kinase, putative"/>
    <property type="match status" value="1"/>
</dbReference>
<organism evidence="7 8">
    <name type="scientific">Entamoeba histolytica</name>
    <dbReference type="NCBI Taxonomy" id="5759"/>
    <lineage>
        <taxon>Eukaryota</taxon>
        <taxon>Amoebozoa</taxon>
        <taxon>Evosea</taxon>
        <taxon>Archamoebae</taxon>
        <taxon>Mastigamoebida</taxon>
        <taxon>Entamoebidae</taxon>
        <taxon>Entamoeba</taxon>
    </lineage>
</organism>
<dbReference type="GO" id="GO:0005634">
    <property type="term" value="C:nucleus"/>
    <property type="evidence" value="ECO:0007669"/>
    <property type="project" value="TreeGrafter"/>
</dbReference>
<dbReference type="Gene3D" id="2.60.200.20">
    <property type="match status" value="1"/>
</dbReference>
<dbReference type="PANTHER" id="PTHR44167:SF30">
    <property type="entry name" value="PHOSPHORYLASE KINASE"/>
    <property type="match status" value="1"/>
</dbReference>
<keyword evidence="7" id="KW-0418">Kinase</keyword>
<dbReference type="GO" id="GO:0044773">
    <property type="term" value="P:mitotic DNA damage checkpoint signaling"/>
    <property type="evidence" value="ECO:0007669"/>
    <property type="project" value="TreeGrafter"/>
</dbReference>
<feature type="domain" description="FHA" evidence="5">
    <location>
        <begin position="24"/>
        <end position="75"/>
    </location>
</feature>
<dbReference type="GO" id="GO:0005524">
    <property type="term" value="F:ATP binding"/>
    <property type="evidence" value="ECO:0007669"/>
    <property type="project" value="UniProtKB-UniRule"/>
</dbReference>
<dbReference type="VEuPathDB" id="AmoebaDB:KM1_251940"/>
<evidence type="ECO:0000256" key="1">
    <source>
        <dbReference type="ARBA" id="ARBA00047899"/>
    </source>
</evidence>
<dbReference type="InterPro" id="IPR000253">
    <property type="entry name" value="FHA_dom"/>
</dbReference>
<dbReference type="SMART" id="SM00240">
    <property type="entry name" value="FHA"/>
    <property type="match status" value="1"/>
</dbReference>
<feature type="coiled-coil region" evidence="4">
    <location>
        <begin position="222"/>
        <end position="261"/>
    </location>
</feature>
<evidence type="ECO:0000259" key="5">
    <source>
        <dbReference type="PROSITE" id="PS50006"/>
    </source>
</evidence>
<dbReference type="Pfam" id="PF00498">
    <property type="entry name" value="FHA"/>
    <property type="match status" value="1"/>
</dbReference>
<dbReference type="VEuPathDB" id="AmoebaDB:EHI_168060"/>
<comment type="catalytic activity">
    <reaction evidence="1">
        <text>L-threonyl-[protein] + ATP = O-phospho-L-threonyl-[protein] + ADP + H(+)</text>
        <dbReference type="Rhea" id="RHEA:46608"/>
        <dbReference type="Rhea" id="RHEA-COMP:11060"/>
        <dbReference type="Rhea" id="RHEA-COMP:11605"/>
        <dbReference type="ChEBI" id="CHEBI:15378"/>
        <dbReference type="ChEBI" id="CHEBI:30013"/>
        <dbReference type="ChEBI" id="CHEBI:30616"/>
        <dbReference type="ChEBI" id="CHEBI:61977"/>
        <dbReference type="ChEBI" id="CHEBI:456216"/>
        <dbReference type="EC" id="2.7.11.1"/>
    </reaction>
</comment>
<dbReference type="AlphaFoldDB" id="A0A5K1U2F9"/>
<evidence type="ECO:0000256" key="2">
    <source>
        <dbReference type="ARBA" id="ARBA00048679"/>
    </source>
</evidence>
<dbReference type="OMA" id="MIRNECE"/>
<dbReference type="Pfam" id="PF00069">
    <property type="entry name" value="Pkinase"/>
    <property type="match status" value="2"/>
</dbReference>
<dbReference type="SUPFAM" id="SSF56112">
    <property type="entry name" value="Protein kinase-like (PK-like)"/>
    <property type="match status" value="1"/>
</dbReference>
<dbReference type="SMART" id="SM00220">
    <property type="entry name" value="S_TKc"/>
    <property type="match status" value="1"/>
</dbReference>
<accession>A0A5K1U2F9</accession>
<dbReference type="VEuPathDB" id="AmoebaDB:EHI5A_191950"/>
<dbReference type="Gene3D" id="3.30.200.20">
    <property type="entry name" value="Phosphorylase Kinase, domain 1"/>
    <property type="match status" value="1"/>
</dbReference>
<keyword evidence="3" id="KW-0067">ATP-binding</keyword>
<evidence type="ECO:0000256" key="4">
    <source>
        <dbReference type="SAM" id="Coils"/>
    </source>
</evidence>
<dbReference type="FunFam" id="2.60.200.20:FF:000103">
    <property type="entry name" value="Protein kinase, putative"/>
    <property type="match status" value="1"/>
</dbReference>
<dbReference type="InterPro" id="IPR017441">
    <property type="entry name" value="Protein_kinase_ATP_BS"/>
</dbReference>
<keyword evidence="3" id="KW-0547">Nucleotide-binding</keyword>
<dbReference type="PANTHER" id="PTHR44167">
    <property type="entry name" value="OVARIAN-SPECIFIC SERINE/THREONINE-PROTEIN KINASE LOK-RELATED"/>
    <property type="match status" value="1"/>
</dbReference>
<protein>
    <submittedName>
        <fullName evidence="7">Protein kinase putative</fullName>
    </submittedName>
</protein>
<dbReference type="EMBL" id="BDEQ01000001">
    <property type="protein sequence ID" value="GAT96347.1"/>
    <property type="molecule type" value="Genomic_DNA"/>
</dbReference>
<comment type="caution">
    <text evidence="7">The sequence shown here is derived from an EMBL/GenBank/DDBJ whole genome shotgun (WGS) entry which is preliminary data.</text>
</comment>
<feature type="binding site" evidence="3">
    <location>
        <position position="154"/>
    </location>
    <ligand>
        <name>ATP</name>
        <dbReference type="ChEBI" id="CHEBI:30616"/>
    </ligand>
</feature>
<dbReference type="VEuPathDB" id="AmoebaDB:EHI7A_161380"/>
<dbReference type="PROSITE" id="PS00107">
    <property type="entry name" value="PROTEIN_KINASE_ATP"/>
    <property type="match status" value="1"/>
</dbReference>
<proteinExistence type="predicted"/>
<evidence type="ECO:0000256" key="3">
    <source>
        <dbReference type="PROSITE-ProRule" id="PRU10141"/>
    </source>
</evidence>
<comment type="catalytic activity">
    <reaction evidence="2">
        <text>L-seryl-[protein] + ATP = O-phospho-L-seryl-[protein] + ADP + H(+)</text>
        <dbReference type="Rhea" id="RHEA:17989"/>
        <dbReference type="Rhea" id="RHEA-COMP:9863"/>
        <dbReference type="Rhea" id="RHEA-COMP:11604"/>
        <dbReference type="ChEBI" id="CHEBI:15378"/>
        <dbReference type="ChEBI" id="CHEBI:29999"/>
        <dbReference type="ChEBI" id="CHEBI:30616"/>
        <dbReference type="ChEBI" id="CHEBI:83421"/>
        <dbReference type="ChEBI" id="CHEBI:456216"/>
        <dbReference type="EC" id="2.7.11.1"/>
    </reaction>
</comment>
<sequence>MDLWGILKCMTPGHKDIPLQKWIEPIGRANKECDIHEPNISSKHCTIEKRMIGNETIFFITDVSSNGTWVNHSLIDKLEQVPLTCYDEITLLDPNLQKKKCISYMFVDIEFEKKESALGGPQSRYEILDFLGIGGFGVVRKVKRISDGTLWAMKKINISKARAKGEDKMIRNECDVLRQVNHPSIIKLGEVLETRDFVYIIMEFISGGNLLRGVRLANEHEREIHKQELDTLKEKMADCVNKHKVDDYNILEEKYLNLKEEIDYTAFSEDVCRLIVKQILEALKYLHSKNIIHRDLKLENIMWTGKNYEIRVTDFGLGRVVGDDFIAGTICGTTLYAPPEFYKRQPYNGPKADIYSCGIVLYNMICNSFPFDCSLNPSELARAISEGKIIKRKKLESSSIELIDLLNNMLCVDPEKRFTSEQCLNHEFFKRKHEASSSLIEISKPSF</sequence>
<name>A0A5K1U2F9_ENTHI</name>
<dbReference type="FunFam" id="1.10.510.10:FF:001381">
    <property type="entry name" value="Protein kinase, putative"/>
    <property type="match status" value="1"/>
</dbReference>
<keyword evidence="4" id="KW-0175">Coiled coil</keyword>
<dbReference type="PROSITE" id="PS50006">
    <property type="entry name" value="FHA_DOMAIN"/>
    <property type="match status" value="1"/>
</dbReference>
<feature type="domain" description="Protein kinase" evidence="6">
    <location>
        <begin position="125"/>
        <end position="429"/>
    </location>
</feature>
<dbReference type="InterPro" id="IPR011009">
    <property type="entry name" value="Kinase-like_dom_sf"/>
</dbReference>
<dbReference type="SUPFAM" id="SSF49879">
    <property type="entry name" value="SMAD/FHA domain"/>
    <property type="match status" value="1"/>
</dbReference>
<dbReference type="Gene3D" id="1.10.510.10">
    <property type="entry name" value="Transferase(Phosphotransferase) domain 1"/>
    <property type="match status" value="1"/>
</dbReference>
<dbReference type="PROSITE" id="PS50011">
    <property type="entry name" value="PROTEIN_KINASE_DOM"/>
    <property type="match status" value="1"/>
</dbReference>
<reference evidence="7 8" key="1">
    <citation type="submission" date="2016-05" db="EMBL/GenBank/DDBJ databases">
        <title>First whole genome sequencing of Entamoeba histolytica HM1:IMSS-clone-6.</title>
        <authorList>
            <person name="Mukherjee Avik.K."/>
            <person name="Izumyama S."/>
            <person name="Nakada-Tsukui K."/>
            <person name="Nozaki T."/>
        </authorList>
    </citation>
    <scope>NUCLEOTIDE SEQUENCE [LARGE SCALE GENOMIC DNA]</scope>
    <source>
        <strain evidence="7 8">HM1:IMSS clone 6</strain>
    </source>
</reference>
<evidence type="ECO:0000313" key="7">
    <source>
        <dbReference type="EMBL" id="GAT96347.1"/>
    </source>
</evidence>
<evidence type="ECO:0000313" key="8">
    <source>
        <dbReference type="Proteomes" id="UP000078387"/>
    </source>
</evidence>
<gene>
    <name evidence="7" type="ORF">CL6EHI_168060</name>
</gene>
<keyword evidence="7" id="KW-0808">Transferase</keyword>
<dbReference type="InterPro" id="IPR000719">
    <property type="entry name" value="Prot_kinase_dom"/>
</dbReference>
<dbReference type="GO" id="GO:0004674">
    <property type="term" value="F:protein serine/threonine kinase activity"/>
    <property type="evidence" value="ECO:0007669"/>
    <property type="project" value="UniProtKB-EC"/>
</dbReference>
<dbReference type="VEuPathDB" id="AmoebaDB:EHI8A_175000"/>